<dbReference type="NCBIfam" id="TIGR00176">
    <property type="entry name" value="mobB"/>
    <property type="match status" value="1"/>
</dbReference>
<comment type="caution">
    <text evidence="2">The sequence shown here is derived from an EMBL/GenBank/DDBJ whole genome shotgun (WGS) entry which is preliminary data.</text>
</comment>
<accession>A0A0W0GIM8</accession>
<evidence type="ECO:0000259" key="1">
    <source>
        <dbReference type="Pfam" id="PF03205"/>
    </source>
</evidence>
<dbReference type="PANTHER" id="PTHR40072">
    <property type="entry name" value="MOLYBDOPTERIN-GUANINE DINUCLEOTIDE BIOSYNTHESIS ADAPTER PROTEIN-RELATED"/>
    <property type="match status" value="1"/>
</dbReference>
<dbReference type="SUPFAM" id="SSF52540">
    <property type="entry name" value="P-loop containing nucleoside triphosphate hydrolases"/>
    <property type="match status" value="1"/>
</dbReference>
<dbReference type="PANTHER" id="PTHR40072:SF1">
    <property type="entry name" value="MOLYBDOPTERIN-GUANINE DINUCLEOTIDE BIOSYNTHESIS ADAPTER PROTEIN"/>
    <property type="match status" value="1"/>
</dbReference>
<dbReference type="Proteomes" id="UP000053947">
    <property type="component" value="Unassembled WGS sequence"/>
</dbReference>
<dbReference type="GO" id="GO:0006777">
    <property type="term" value="P:Mo-molybdopterin cofactor biosynthetic process"/>
    <property type="evidence" value="ECO:0007669"/>
    <property type="project" value="InterPro"/>
</dbReference>
<reference evidence="2 3" key="1">
    <citation type="submission" date="2015-06" db="EMBL/GenBank/DDBJ databases">
        <title>Genome sequence of the organohalide-respiring Dehalogenimonas alkenigignens type strain (IP3-3T).</title>
        <authorList>
            <person name="Key T.A."/>
            <person name="Richmond D.P."/>
            <person name="Bowman K.S."/>
            <person name="Cho Y.-J."/>
            <person name="Chun J."/>
            <person name="da Costa M.S."/>
            <person name="Rainey F.A."/>
            <person name="Moe W.M."/>
        </authorList>
    </citation>
    <scope>NUCLEOTIDE SEQUENCE [LARGE SCALE GENOMIC DNA]</scope>
    <source>
        <strain evidence="2 3">IP3-3</strain>
    </source>
</reference>
<dbReference type="STRING" id="1217799.DEALK_12330"/>
<dbReference type="InterPro" id="IPR027417">
    <property type="entry name" value="P-loop_NTPase"/>
</dbReference>
<sequence>MTAPIIAFVGRSESGKTTFIERLVPELKGRGYKVATVKHVPQHFQPAAPVRDTERHLAAGADATIAATPGALILTKPCSSENPLDEIARLLGDEYDIIIAEGFKSSGIPKFEIWRRGAGTPLEDIKSRVAVITDDDYPGESARRFRLSEVGEVADLIEKGYILPNLERISLNINGESVALSAFPREFMTNIVNALIASLKGVPPVKWLEIRLRRGDNKSA</sequence>
<evidence type="ECO:0000313" key="2">
    <source>
        <dbReference type="EMBL" id="KTB48387.1"/>
    </source>
</evidence>
<dbReference type="Pfam" id="PF03205">
    <property type="entry name" value="MobB"/>
    <property type="match status" value="1"/>
</dbReference>
<dbReference type="InterPro" id="IPR052539">
    <property type="entry name" value="MGD_biosynthesis_adapter"/>
</dbReference>
<dbReference type="AlphaFoldDB" id="A0A0W0GIM8"/>
<feature type="domain" description="Molybdopterin-guanine dinucleotide biosynthesis protein B (MobB)" evidence="1">
    <location>
        <begin position="5"/>
        <end position="134"/>
    </location>
</feature>
<dbReference type="Gene3D" id="3.40.50.300">
    <property type="entry name" value="P-loop containing nucleotide triphosphate hydrolases"/>
    <property type="match status" value="1"/>
</dbReference>
<dbReference type="CDD" id="cd03116">
    <property type="entry name" value="MobB"/>
    <property type="match status" value="1"/>
</dbReference>
<dbReference type="GO" id="GO:0005525">
    <property type="term" value="F:GTP binding"/>
    <property type="evidence" value="ECO:0007669"/>
    <property type="project" value="InterPro"/>
</dbReference>
<dbReference type="InterPro" id="IPR004435">
    <property type="entry name" value="MobB_dom"/>
</dbReference>
<evidence type="ECO:0000313" key="3">
    <source>
        <dbReference type="Proteomes" id="UP000053947"/>
    </source>
</evidence>
<keyword evidence="3" id="KW-1185">Reference proteome</keyword>
<dbReference type="RefSeq" id="WP_165802718.1">
    <property type="nucleotide sequence ID" value="NZ_KQ758903.1"/>
</dbReference>
<dbReference type="EMBL" id="LFDV01000002">
    <property type="protein sequence ID" value="KTB48387.1"/>
    <property type="molecule type" value="Genomic_DNA"/>
</dbReference>
<gene>
    <name evidence="2" type="ORF">DEALK_12330</name>
</gene>
<protein>
    <submittedName>
        <fullName evidence="2">Molybdopterin guanine dinucleotide biosynthesis accessory protein MobB</fullName>
    </submittedName>
</protein>
<name>A0A0W0GIM8_9CHLR</name>
<organism evidence="2 3">
    <name type="scientific">Dehalogenimonas alkenigignens</name>
    <dbReference type="NCBI Taxonomy" id="1217799"/>
    <lineage>
        <taxon>Bacteria</taxon>
        <taxon>Bacillati</taxon>
        <taxon>Chloroflexota</taxon>
        <taxon>Dehalococcoidia</taxon>
        <taxon>Dehalococcoidales</taxon>
        <taxon>Dehalococcoidaceae</taxon>
        <taxon>Dehalogenimonas</taxon>
    </lineage>
</organism>
<proteinExistence type="predicted"/>